<organism evidence="3 4">
    <name type="scientific">Corynebacterium marinum DSM 44953</name>
    <dbReference type="NCBI Taxonomy" id="1224162"/>
    <lineage>
        <taxon>Bacteria</taxon>
        <taxon>Bacillati</taxon>
        <taxon>Actinomycetota</taxon>
        <taxon>Actinomycetes</taxon>
        <taxon>Mycobacteriales</taxon>
        <taxon>Corynebacteriaceae</taxon>
        <taxon>Corynebacterium</taxon>
    </lineage>
</organism>
<dbReference type="STRING" id="1224162.B840_04255"/>
<evidence type="ECO:0000313" key="4">
    <source>
        <dbReference type="Proteomes" id="UP000031928"/>
    </source>
</evidence>
<dbReference type="Pfam" id="PF12850">
    <property type="entry name" value="Metallophos_2"/>
    <property type="match status" value="1"/>
</dbReference>
<feature type="domain" description="Calcineurin-like phosphoesterase" evidence="2">
    <location>
        <begin position="44"/>
        <end position="173"/>
    </location>
</feature>
<dbReference type="AlphaFoldDB" id="A0A0B6TSB7"/>
<name>A0A0B6TSB7_9CORY</name>
<keyword evidence="4" id="KW-1185">Reference proteome</keyword>
<dbReference type="KEGG" id="cmq:B840_04255"/>
<evidence type="ECO:0000256" key="1">
    <source>
        <dbReference type="ARBA" id="ARBA00008950"/>
    </source>
</evidence>
<comment type="similarity">
    <text evidence="1">Belongs to the metallophosphoesterase superfamily. YfcE family.</text>
</comment>
<protein>
    <recommendedName>
        <fullName evidence="2">Calcineurin-like phosphoesterase domain-containing protein</fullName>
    </recommendedName>
</protein>
<dbReference type="InterPro" id="IPR029052">
    <property type="entry name" value="Metallo-depent_PP-like"/>
</dbReference>
<dbReference type="RefSeq" id="WP_052491090.1">
    <property type="nucleotide sequence ID" value="NZ_CP007790.1"/>
</dbReference>
<proteinExistence type="inferred from homology"/>
<evidence type="ECO:0000259" key="2">
    <source>
        <dbReference type="Pfam" id="PF12850"/>
    </source>
</evidence>
<dbReference type="Gene3D" id="3.60.21.10">
    <property type="match status" value="1"/>
</dbReference>
<dbReference type="OrthoDB" id="5380073at2"/>
<reference evidence="3 4" key="1">
    <citation type="submission" date="2014-05" db="EMBL/GenBank/DDBJ databases">
        <title>Complete genome sequence of Corynebacterium marinum DSM 44953.</title>
        <authorList>
            <person name="Schaffert L."/>
            <person name="Albersmeier A."/>
            <person name="Kalinowski J."/>
            <person name="Ruckert C."/>
        </authorList>
    </citation>
    <scope>NUCLEOTIDE SEQUENCE [LARGE SCALE GENOMIC DNA]</scope>
    <source>
        <strain evidence="3 4">DSM 44953</strain>
    </source>
</reference>
<gene>
    <name evidence="3" type="ORF">B840_04255</name>
</gene>
<dbReference type="SUPFAM" id="SSF56300">
    <property type="entry name" value="Metallo-dependent phosphatases"/>
    <property type="match status" value="1"/>
</dbReference>
<dbReference type="Proteomes" id="UP000031928">
    <property type="component" value="Chromosome"/>
</dbReference>
<sequence length="204" mass="22793">MLTIAGINRPVDFLTSDQHFGHERMAGVFGREYEGRLDEMNAMMLERWNAVVKPEDTVLHLGDFAMGIRAENLPLTQHLNGTILLMPGNHDSISLLQDPGYAQRQRPLYEEAFDLILPETGDRLVTSAGNEALVSHYPYPFVDSHASPEMRALMPVDDGRTLLVHGHTHEPAVVDGRQFHVGVDAHDFYPVPASVVEEWIDANS</sequence>
<dbReference type="EMBL" id="CP007790">
    <property type="protein sequence ID" value="AJK68470.1"/>
    <property type="molecule type" value="Genomic_DNA"/>
</dbReference>
<dbReference type="HOGENOM" id="CLU_092313_3_0_11"/>
<accession>A0A0B6TSB7</accession>
<dbReference type="InterPro" id="IPR024654">
    <property type="entry name" value="Calcineurin-like_PHP_lpxH"/>
</dbReference>
<evidence type="ECO:0000313" key="3">
    <source>
        <dbReference type="EMBL" id="AJK68470.1"/>
    </source>
</evidence>